<dbReference type="eggNOG" id="KOG1205">
    <property type="taxonomic scope" value="Eukaryota"/>
</dbReference>
<dbReference type="Pfam" id="PF00106">
    <property type="entry name" value="adh_short"/>
    <property type="match status" value="1"/>
</dbReference>
<dbReference type="PRINTS" id="PR00080">
    <property type="entry name" value="SDRFAMILY"/>
</dbReference>
<dbReference type="PANTHER" id="PTHR43115">
    <property type="entry name" value="DEHYDROGENASE/REDUCTASE SDR FAMILY MEMBER 11"/>
    <property type="match status" value="1"/>
</dbReference>
<dbReference type="Gene3D" id="3.40.50.720">
    <property type="entry name" value="NAD(P)-binding Rossmann-like Domain"/>
    <property type="match status" value="1"/>
</dbReference>
<protein>
    <submittedName>
        <fullName evidence="4 5">Oxidoreductase</fullName>
    </submittedName>
</protein>
<dbReference type="VEuPathDB" id="VectorBase:CPIJ005656"/>
<sequence>MDRWQGKVAIVTGASSGMGAATAVKLASAGMITVGLARRVERVQALRDNLSAEIAARLYPFRCDVSCEEDILKAFAFVEDKFGGVDVLINNAGTYKCVDLLAEDNSDVLRESLAVNVLAAAFCSREAVKSMKRRSVAGHIILINSIEGHKVPVYPGANLYPAGKHAITAITETIRNELRTAGTNIKVTSVSPGLVKTEMIDVCGTIATAEKILPVCPCCNRTILPTGSCTFWEHLRTFRCTS</sequence>
<dbReference type="InterPro" id="IPR036291">
    <property type="entry name" value="NAD(P)-bd_dom_sf"/>
</dbReference>
<evidence type="ECO:0000313" key="4">
    <source>
        <dbReference type="EMBL" id="EDS45834.1"/>
    </source>
</evidence>
<dbReference type="KEGG" id="cqu:CpipJ_CPIJ005656"/>
<dbReference type="VEuPathDB" id="VectorBase:CQUJHB017458"/>
<reference evidence="5" key="2">
    <citation type="submission" date="2020-05" db="UniProtKB">
        <authorList>
            <consortium name="EnsemblMetazoa"/>
        </authorList>
    </citation>
    <scope>IDENTIFICATION</scope>
    <source>
        <strain evidence="5">JHB</strain>
    </source>
</reference>
<dbReference type="Proteomes" id="UP000002320">
    <property type="component" value="Unassembled WGS sequence"/>
</dbReference>
<dbReference type="PRINTS" id="PR00081">
    <property type="entry name" value="GDHRDH"/>
</dbReference>
<evidence type="ECO:0000256" key="3">
    <source>
        <dbReference type="RuleBase" id="RU000363"/>
    </source>
</evidence>
<dbReference type="HOGENOM" id="CLU_010194_2_10_1"/>
<dbReference type="OMA" id="MPYIGRG"/>
<dbReference type="GO" id="GO:0016616">
    <property type="term" value="F:oxidoreductase activity, acting on the CH-OH group of donors, NAD or NADP as acceptor"/>
    <property type="evidence" value="ECO:0007669"/>
    <property type="project" value="UniProtKB-ARBA"/>
</dbReference>
<dbReference type="InterPro" id="IPR002347">
    <property type="entry name" value="SDR_fam"/>
</dbReference>
<dbReference type="STRING" id="7176.B0WES1"/>
<evidence type="ECO:0000313" key="6">
    <source>
        <dbReference type="Proteomes" id="UP000002320"/>
    </source>
</evidence>
<dbReference type="InParanoid" id="B0WES1"/>
<comment type="similarity">
    <text evidence="1 3">Belongs to the short-chain dehydrogenases/reductases (SDR) family.</text>
</comment>
<dbReference type="PANTHER" id="PTHR43115:SF4">
    <property type="entry name" value="DEHYDROGENASE_REDUCTASE SDR FAMILY MEMBER 11"/>
    <property type="match status" value="1"/>
</dbReference>
<evidence type="ECO:0000256" key="1">
    <source>
        <dbReference type="ARBA" id="ARBA00006484"/>
    </source>
</evidence>
<keyword evidence="2" id="KW-0560">Oxidoreductase</keyword>
<proteinExistence type="inferred from homology"/>
<gene>
    <name evidence="5" type="primary">6037278</name>
    <name evidence="4" type="ORF">CpipJ_CPIJ005656</name>
</gene>
<organism>
    <name type="scientific">Culex quinquefasciatus</name>
    <name type="common">Southern house mosquito</name>
    <name type="synonym">Culex pungens</name>
    <dbReference type="NCBI Taxonomy" id="7176"/>
    <lineage>
        <taxon>Eukaryota</taxon>
        <taxon>Metazoa</taxon>
        <taxon>Ecdysozoa</taxon>
        <taxon>Arthropoda</taxon>
        <taxon>Hexapoda</taxon>
        <taxon>Insecta</taxon>
        <taxon>Pterygota</taxon>
        <taxon>Neoptera</taxon>
        <taxon>Endopterygota</taxon>
        <taxon>Diptera</taxon>
        <taxon>Nematocera</taxon>
        <taxon>Culicoidea</taxon>
        <taxon>Culicidae</taxon>
        <taxon>Culicinae</taxon>
        <taxon>Culicini</taxon>
        <taxon>Culex</taxon>
        <taxon>Culex</taxon>
    </lineage>
</organism>
<dbReference type="FunFam" id="3.40.50.720:FF:000047">
    <property type="entry name" value="NADP-dependent L-serine/L-allo-threonine dehydrogenase"/>
    <property type="match status" value="1"/>
</dbReference>
<accession>B0WES1</accession>
<evidence type="ECO:0000256" key="2">
    <source>
        <dbReference type="ARBA" id="ARBA00023002"/>
    </source>
</evidence>
<dbReference type="AlphaFoldDB" id="B0WES1"/>
<dbReference type="EMBL" id="DS231911">
    <property type="protein sequence ID" value="EDS45834.1"/>
    <property type="molecule type" value="Genomic_DNA"/>
</dbReference>
<evidence type="ECO:0000313" key="5">
    <source>
        <dbReference type="EnsemblMetazoa" id="CPIJ005656-PA"/>
    </source>
</evidence>
<dbReference type="OrthoDB" id="1933717at2759"/>
<name>B0WES1_CULQU</name>
<dbReference type="EnsemblMetazoa" id="CPIJ005656-RA">
    <property type="protein sequence ID" value="CPIJ005656-PA"/>
    <property type="gene ID" value="CPIJ005656"/>
</dbReference>
<dbReference type="SUPFAM" id="SSF51735">
    <property type="entry name" value="NAD(P)-binding Rossmann-fold domains"/>
    <property type="match status" value="1"/>
</dbReference>
<keyword evidence="6" id="KW-1185">Reference proteome</keyword>
<reference evidence="4" key="1">
    <citation type="submission" date="2007-03" db="EMBL/GenBank/DDBJ databases">
        <title>Annotation of Culex pipiens quinquefasciatus.</title>
        <authorList>
            <consortium name="The Broad Institute Genome Sequencing Platform"/>
            <person name="Atkinson P.W."/>
            <person name="Hemingway J."/>
            <person name="Christensen B.M."/>
            <person name="Higgs S."/>
            <person name="Kodira C."/>
            <person name="Hannick L."/>
            <person name="Megy K."/>
            <person name="O'Leary S."/>
            <person name="Pearson M."/>
            <person name="Haas B.J."/>
            <person name="Mauceli E."/>
            <person name="Wortman J.R."/>
            <person name="Lee N.H."/>
            <person name="Guigo R."/>
            <person name="Stanke M."/>
            <person name="Alvarado L."/>
            <person name="Amedeo P."/>
            <person name="Antoine C.H."/>
            <person name="Arensburger P."/>
            <person name="Bidwell S.L."/>
            <person name="Crawford M."/>
            <person name="Camaro F."/>
            <person name="Devon K."/>
            <person name="Engels R."/>
            <person name="Hammond M."/>
            <person name="Howarth C."/>
            <person name="Koehrsen M."/>
            <person name="Lawson D."/>
            <person name="Montgomery P."/>
            <person name="Nene V."/>
            <person name="Nusbaum C."/>
            <person name="Puiu D."/>
            <person name="Romero-Severson J."/>
            <person name="Severson D.W."/>
            <person name="Shumway M."/>
            <person name="Sisk P."/>
            <person name="Stolte C."/>
            <person name="Zeng Q."/>
            <person name="Eisenstadt E."/>
            <person name="Fraser-Liggett C."/>
            <person name="Strausberg R."/>
            <person name="Galagan J."/>
            <person name="Birren B."/>
            <person name="Collins F.H."/>
        </authorList>
    </citation>
    <scope>NUCLEOTIDE SEQUENCE [LARGE SCALE GENOMIC DNA]</scope>
    <source>
        <strain evidence="4">JHB</strain>
    </source>
</reference>